<dbReference type="SUPFAM" id="SSF54160">
    <property type="entry name" value="Chromo domain-like"/>
    <property type="match status" value="1"/>
</dbReference>
<comment type="subcellular location">
    <subcellularLocation>
        <location evidence="1">Nucleus</location>
    </subcellularLocation>
</comment>
<dbReference type="InterPro" id="IPR016197">
    <property type="entry name" value="Chromo-like_dom_sf"/>
</dbReference>
<dbReference type="PROSITE" id="PS00598">
    <property type="entry name" value="CHROMO_1"/>
    <property type="match status" value="1"/>
</dbReference>
<dbReference type="Proteomes" id="UP001473302">
    <property type="component" value="Unassembled WGS sequence"/>
</dbReference>
<name>A0ABP9Z4X8_9FUNG</name>
<evidence type="ECO:0000256" key="1">
    <source>
        <dbReference type="ARBA" id="ARBA00004123"/>
    </source>
</evidence>
<dbReference type="InterPro" id="IPR023779">
    <property type="entry name" value="Chromodomain_CS"/>
</dbReference>
<protein>
    <recommendedName>
        <fullName evidence="3">Chromo domain-containing protein</fullName>
    </recommendedName>
</protein>
<gene>
    <name evidence="4" type="ORF">MFLAVUS_007666</name>
</gene>
<comment type="caution">
    <text evidence="4">The sequence shown here is derived from an EMBL/GenBank/DDBJ whole genome shotgun (WGS) entry which is preliminary data.</text>
</comment>
<reference evidence="4 5" key="1">
    <citation type="submission" date="2024-04" db="EMBL/GenBank/DDBJ databases">
        <title>genome sequences of Mucor flavus KT1a and Helicostylum pulchrum KT1b strains isolated from the surface of a dry-aged beef.</title>
        <authorList>
            <person name="Toyotome T."/>
            <person name="Hosono M."/>
            <person name="Torimaru M."/>
            <person name="Fukuda K."/>
            <person name="Mikami N."/>
        </authorList>
    </citation>
    <scope>NUCLEOTIDE SEQUENCE [LARGE SCALE GENOMIC DNA]</scope>
    <source>
        <strain evidence="4 5">KT1a</strain>
    </source>
</reference>
<evidence type="ECO:0000313" key="4">
    <source>
        <dbReference type="EMBL" id="GAA5814173.1"/>
    </source>
</evidence>
<organism evidence="4 5">
    <name type="scientific">Mucor flavus</name>
    <dbReference type="NCBI Taxonomy" id="439312"/>
    <lineage>
        <taxon>Eukaryota</taxon>
        <taxon>Fungi</taxon>
        <taxon>Fungi incertae sedis</taxon>
        <taxon>Mucoromycota</taxon>
        <taxon>Mucoromycotina</taxon>
        <taxon>Mucoromycetes</taxon>
        <taxon>Mucorales</taxon>
        <taxon>Mucorineae</taxon>
        <taxon>Mucoraceae</taxon>
        <taxon>Mucor</taxon>
    </lineage>
</organism>
<feature type="domain" description="Chromo" evidence="3">
    <location>
        <begin position="188"/>
        <end position="247"/>
    </location>
</feature>
<dbReference type="Gene3D" id="2.40.50.40">
    <property type="match status" value="1"/>
</dbReference>
<dbReference type="InterPro" id="IPR023780">
    <property type="entry name" value="Chromo_domain"/>
</dbReference>
<dbReference type="Pfam" id="PF00385">
    <property type="entry name" value="Chromo"/>
    <property type="match status" value="1"/>
</dbReference>
<dbReference type="SMART" id="SM00298">
    <property type="entry name" value="CHROMO"/>
    <property type="match status" value="1"/>
</dbReference>
<dbReference type="PROSITE" id="PS50013">
    <property type="entry name" value="CHROMO_2"/>
    <property type="match status" value="1"/>
</dbReference>
<evidence type="ECO:0000259" key="3">
    <source>
        <dbReference type="PROSITE" id="PS50013"/>
    </source>
</evidence>
<dbReference type="InterPro" id="IPR000953">
    <property type="entry name" value="Chromo/chromo_shadow_dom"/>
</dbReference>
<keyword evidence="2" id="KW-0539">Nucleus</keyword>
<dbReference type="CDD" id="cd00024">
    <property type="entry name" value="CD_CSD"/>
    <property type="match status" value="1"/>
</dbReference>
<evidence type="ECO:0000256" key="2">
    <source>
        <dbReference type="ARBA" id="ARBA00023242"/>
    </source>
</evidence>
<evidence type="ECO:0000313" key="5">
    <source>
        <dbReference type="Proteomes" id="UP001473302"/>
    </source>
</evidence>
<accession>A0ABP9Z4X8</accession>
<proteinExistence type="predicted"/>
<sequence>MDEYHSTLDKKDLDLYKKLLQNEIDKIILNEWEFLNENWMKVHNSYKLRTELKHIKEIKEIKKELLDKLGYTAIFFFLTKLYTNKEYPSPYFEVEKGLYVIYHLISGITNQCLQNMSSNIKIRVYSAKIKNPEKFKNITLLLDGHDSTIGYSKPDISTQKSGLRTQVLADVNDMVTAVSNSELCGVSSDGETILEHKLNNNSEYLFFVKWEGYDSKDNTWVNEKDLNSKDLIKQYFINKNIKYQKIKTYNK</sequence>
<dbReference type="EMBL" id="BAABUK010000020">
    <property type="protein sequence ID" value="GAA5814173.1"/>
    <property type="molecule type" value="Genomic_DNA"/>
</dbReference>
<keyword evidence="5" id="KW-1185">Reference proteome</keyword>